<evidence type="ECO:0000313" key="3">
    <source>
        <dbReference type="Proteomes" id="UP000252124"/>
    </source>
</evidence>
<comment type="caution">
    <text evidence="2">The sequence shown here is derived from an EMBL/GenBank/DDBJ whole genome shotgun (WGS) entry which is preliminary data.</text>
</comment>
<keyword evidence="1" id="KW-0472">Membrane</keyword>
<sequence length="39" mass="4305">MQEILVFLAYIAAIAVCISIAVCALAFPVVKAIRFWRGH</sequence>
<dbReference type="EMBL" id="QNRM01000025">
    <property type="protein sequence ID" value="RBP10651.1"/>
    <property type="molecule type" value="Genomic_DNA"/>
</dbReference>
<evidence type="ECO:0000256" key="1">
    <source>
        <dbReference type="SAM" id="Phobius"/>
    </source>
</evidence>
<proteinExistence type="predicted"/>
<dbReference type="Proteomes" id="UP000252124">
    <property type="component" value="Unassembled WGS sequence"/>
</dbReference>
<name>A0ABX9FYR4_9BURK</name>
<keyword evidence="1" id="KW-0812">Transmembrane</keyword>
<accession>A0ABX9FYR4</accession>
<keyword evidence="1" id="KW-1133">Transmembrane helix</keyword>
<gene>
    <name evidence="2" type="ORF">DFP87_12514</name>
</gene>
<reference evidence="2 3" key="1">
    <citation type="submission" date="2018-06" db="EMBL/GenBank/DDBJ databases">
        <title>Genomic Encyclopedia of Type Strains, Phase III (KMG-III): the genomes of soil and plant-associated and newly described type strains.</title>
        <authorList>
            <person name="Whitman W."/>
        </authorList>
    </citation>
    <scope>NUCLEOTIDE SEQUENCE [LARGE SCALE GENOMIC DNA]</scope>
    <source>
        <strain evidence="2 3">CECT 7342</strain>
    </source>
</reference>
<feature type="transmembrane region" description="Helical" evidence="1">
    <location>
        <begin position="6"/>
        <end position="30"/>
    </location>
</feature>
<protein>
    <submittedName>
        <fullName evidence="2">Uncharacterized protein</fullName>
    </submittedName>
</protein>
<organism evidence="2 3">
    <name type="scientific">Achromobacter marplatensis</name>
    <dbReference type="NCBI Taxonomy" id="470868"/>
    <lineage>
        <taxon>Bacteria</taxon>
        <taxon>Pseudomonadati</taxon>
        <taxon>Pseudomonadota</taxon>
        <taxon>Betaproteobacteria</taxon>
        <taxon>Burkholderiales</taxon>
        <taxon>Alcaligenaceae</taxon>
        <taxon>Achromobacter</taxon>
    </lineage>
</organism>
<evidence type="ECO:0000313" key="2">
    <source>
        <dbReference type="EMBL" id="RBP10651.1"/>
    </source>
</evidence>
<keyword evidence="3" id="KW-1185">Reference proteome</keyword>